<protein>
    <recommendedName>
        <fullName evidence="1">Rod shape-determining protein MreC beta-barrel core domain-containing protein</fullName>
    </recommendedName>
</protein>
<dbReference type="Gene3D" id="2.40.10.350">
    <property type="entry name" value="Rod shape-determining protein MreC, domain 2"/>
    <property type="match status" value="1"/>
</dbReference>
<accession>A0A1F6M0E7</accession>
<dbReference type="GO" id="GO:0008360">
    <property type="term" value="P:regulation of cell shape"/>
    <property type="evidence" value="ECO:0007669"/>
    <property type="project" value="InterPro"/>
</dbReference>
<evidence type="ECO:0000259" key="1">
    <source>
        <dbReference type="Pfam" id="PF04085"/>
    </source>
</evidence>
<proteinExistence type="predicted"/>
<dbReference type="AlphaFoldDB" id="A0A1F6M0E7"/>
<organism evidence="2 3">
    <name type="scientific">Candidatus Magasanikbacteria bacterium RIFCSPHIGHO2_02_FULL_47_14</name>
    <dbReference type="NCBI Taxonomy" id="1798680"/>
    <lineage>
        <taxon>Bacteria</taxon>
        <taxon>Candidatus Magasanikiibacteriota</taxon>
    </lineage>
</organism>
<dbReference type="Proteomes" id="UP000176282">
    <property type="component" value="Unassembled WGS sequence"/>
</dbReference>
<dbReference type="InterPro" id="IPR042175">
    <property type="entry name" value="Cell/Rod_MreC_2"/>
</dbReference>
<name>A0A1F6M0E7_9BACT</name>
<feature type="domain" description="Rod shape-determining protein MreC beta-barrel core" evidence="1">
    <location>
        <begin position="2"/>
        <end position="63"/>
    </location>
</feature>
<dbReference type="InterPro" id="IPR055342">
    <property type="entry name" value="MreC_beta-barrel_core"/>
</dbReference>
<dbReference type="Pfam" id="PF04085">
    <property type="entry name" value="MreC"/>
    <property type="match status" value="1"/>
</dbReference>
<dbReference type="InterPro" id="IPR007221">
    <property type="entry name" value="MreC"/>
</dbReference>
<dbReference type="PANTHER" id="PTHR34138">
    <property type="entry name" value="CELL SHAPE-DETERMINING PROTEIN MREC"/>
    <property type="match status" value="1"/>
</dbReference>
<evidence type="ECO:0000313" key="3">
    <source>
        <dbReference type="Proteomes" id="UP000176282"/>
    </source>
</evidence>
<evidence type="ECO:0000313" key="2">
    <source>
        <dbReference type="EMBL" id="OGH65044.1"/>
    </source>
</evidence>
<gene>
    <name evidence="2" type="ORF">A3J66_01275</name>
</gene>
<dbReference type="GO" id="GO:0005886">
    <property type="term" value="C:plasma membrane"/>
    <property type="evidence" value="ECO:0007669"/>
    <property type="project" value="TreeGrafter"/>
</dbReference>
<dbReference type="EMBL" id="MFQB01000052">
    <property type="protein sequence ID" value="OGH65044.1"/>
    <property type="molecule type" value="Genomic_DNA"/>
</dbReference>
<dbReference type="PANTHER" id="PTHR34138:SF1">
    <property type="entry name" value="CELL SHAPE-DETERMINING PROTEIN MREC"/>
    <property type="match status" value="1"/>
</dbReference>
<dbReference type="STRING" id="1798680.A3J66_01275"/>
<reference evidence="2 3" key="1">
    <citation type="journal article" date="2016" name="Nat. Commun.">
        <title>Thousands of microbial genomes shed light on interconnected biogeochemical processes in an aquifer system.</title>
        <authorList>
            <person name="Anantharaman K."/>
            <person name="Brown C.T."/>
            <person name="Hug L.A."/>
            <person name="Sharon I."/>
            <person name="Castelle C.J."/>
            <person name="Probst A.J."/>
            <person name="Thomas B.C."/>
            <person name="Singh A."/>
            <person name="Wilkins M.J."/>
            <person name="Karaoz U."/>
            <person name="Brodie E.L."/>
            <person name="Williams K.H."/>
            <person name="Hubbard S.S."/>
            <person name="Banfield J.F."/>
        </authorList>
    </citation>
    <scope>NUCLEOTIDE SEQUENCE [LARGE SCALE GENOMIC DNA]</scope>
</reference>
<sequence length="67" mass="7255">MNLIPQNEDVHVGDTVITSGLEPSVPRGLVIGTVETVEKEAFQPFQRALITSPIALDRVSTISLLIQ</sequence>
<comment type="caution">
    <text evidence="2">The sequence shown here is derived from an EMBL/GenBank/DDBJ whole genome shotgun (WGS) entry which is preliminary data.</text>
</comment>